<organism evidence="3 4">
    <name type="scientific">Pelobates cultripes</name>
    <name type="common">Western spadefoot toad</name>
    <dbReference type="NCBI Taxonomy" id="61616"/>
    <lineage>
        <taxon>Eukaryota</taxon>
        <taxon>Metazoa</taxon>
        <taxon>Chordata</taxon>
        <taxon>Craniata</taxon>
        <taxon>Vertebrata</taxon>
        <taxon>Euteleostomi</taxon>
        <taxon>Amphibia</taxon>
        <taxon>Batrachia</taxon>
        <taxon>Anura</taxon>
        <taxon>Pelobatoidea</taxon>
        <taxon>Pelobatidae</taxon>
        <taxon>Pelobates</taxon>
    </lineage>
</organism>
<reference evidence="3" key="1">
    <citation type="submission" date="2022-03" db="EMBL/GenBank/DDBJ databases">
        <authorList>
            <person name="Alioto T."/>
            <person name="Alioto T."/>
            <person name="Gomez Garrido J."/>
        </authorList>
    </citation>
    <scope>NUCLEOTIDE SEQUENCE</scope>
</reference>
<dbReference type="InterPro" id="IPR004244">
    <property type="entry name" value="Transposase_22"/>
</dbReference>
<gene>
    <name evidence="3" type="ORF">PECUL_23A033663</name>
</gene>
<dbReference type="Gene3D" id="3.30.70.1820">
    <property type="entry name" value="L1 transposable element, RRM domain"/>
    <property type="match status" value="1"/>
</dbReference>
<evidence type="ECO:0000256" key="1">
    <source>
        <dbReference type="ARBA" id="ARBA00061640"/>
    </source>
</evidence>
<feature type="region of interest" description="Disordered" evidence="2">
    <location>
        <begin position="41"/>
        <end position="86"/>
    </location>
</feature>
<dbReference type="FunFam" id="3.30.70.1820:FF:000002">
    <property type="entry name" value="LINE-1 retrotransposable element ORF1 protein"/>
    <property type="match status" value="1"/>
</dbReference>
<evidence type="ECO:0000313" key="3">
    <source>
        <dbReference type="EMBL" id="CAH2297317.1"/>
    </source>
</evidence>
<dbReference type="AlphaFoldDB" id="A0AAD1SDW7"/>
<protein>
    <recommendedName>
        <fullName evidence="5">Transposase element L1Md-A101/L1Md-A102/L1Md-A2</fullName>
    </recommendedName>
</protein>
<proteinExistence type="inferred from homology"/>
<keyword evidence="4" id="KW-1185">Reference proteome</keyword>
<dbReference type="EMBL" id="OW240916">
    <property type="protein sequence ID" value="CAH2297317.1"/>
    <property type="molecule type" value="Genomic_DNA"/>
</dbReference>
<sequence length="347" mass="39302">MPIPRSRPMRSGCMFVYFRVWTRDRLLQGFRLVRHTTFLGAHTPCHEHPNNTTGQGDRMSNRRPAKKSPKEALSTDPEWGTPPTEATSSAILQSLAEVKGYLAEEIKRTAAEVKAEIAAIGVRTSHVEKKLDVVVEAHNTAATLTNKLLTHMTELELELEDISNRSRRNNLRIRGLPESIEEADLEKILIECFKHSLPAIPDHLWVVDRVHRALRARGPKNSPPRDVIMRLHYYKTKEAILRHSRAQAYEPEGNTIQIYQDIALATLLQRKEWKPVTDLLRTSGVRFAWGYPFKILVFNSPKPTVLLPSMNIPAFLADLGIDLASDFQAPPANMGTLSLIEDTEETR</sequence>
<comment type="similarity">
    <text evidence="1">Belongs to the transposase 22 family.</text>
</comment>
<name>A0AAD1SDW7_PELCU</name>
<evidence type="ECO:0008006" key="5">
    <source>
        <dbReference type="Google" id="ProtNLM"/>
    </source>
</evidence>
<accession>A0AAD1SDW7</accession>
<dbReference type="Proteomes" id="UP001295444">
    <property type="component" value="Chromosome 05"/>
</dbReference>
<evidence type="ECO:0000313" key="4">
    <source>
        <dbReference type="Proteomes" id="UP001295444"/>
    </source>
</evidence>
<evidence type="ECO:0000256" key="2">
    <source>
        <dbReference type="SAM" id="MobiDB-lite"/>
    </source>
</evidence>
<dbReference type="PANTHER" id="PTHR11505">
    <property type="entry name" value="L1 TRANSPOSABLE ELEMENT-RELATED"/>
    <property type="match status" value="1"/>
</dbReference>